<dbReference type="RefSeq" id="WP_316703053.1">
    <property type="nucleotide sequence ID" value="NZ_CP136336.1"/>
</dbReference>
<sequence length="188" mass="19990">MTTTEKTSEERRLDILITASVAACDNAAKQYDDYGKTFNALDAKAQAVVTMGGVILAAIVTLTNSGRLGGLVAASSGLVIALGVLTICMTLACMALGFYASRVVPVSVPFAAHDQIQEVDDLLQLPAEEVSKEKLLGYHAARMKHWKVSLKNIAQAVERKAFLVRFAQWGIVGTLAVGMVVLLVAVRG</sequence>
<keyword evidence="3" id="KW-1185">Reference proteome</keyword>
<evidence type="ECO:0000256" key="1">
    <source>
        <dbReference type="SAM" id="Phobius"/>
    </source>
</evidence>
<feature type="transmembrane region" description="Helical" evidence="1">
    <location>
        <begin position="166"/>
        <end position="186"/>
    </location>
</feature>
<proteinExistence type="predicted"/>
<name>A0ABZ0D3S1_9BURK</name>
<protein>
    <recommendedName>
        <fullName evidence="4">Phage holin family protein</fullName>
    </recommendedName>
</protein>
<dbReference type="Proteomes" id="UP001303946">
    <property type="component" value="Chromosome"/>
</dbReference>
<dbReference type="EMBL" id="CP136336">
    <property type="protein sequence ID" value="WOB10151.1"/>
    <property type="molecule type" value="Genomic_DNA"/>
</dbReference>
<keyword evidence="1" id="KW-1133">Transmembrane helix</keyword>
<keyword evidence="1" id="KW-0472">Membrane</keyword>
<evidence type="ECO:0008006" key="4">
    <source>
        <dbReference type="Google" id="ProtNLM"/>
    </source>
</evidence>
<keyword evidence="1" id="KW-0812">Transmembrane</keyword>
<accession>A0ABZ0D3S1</accession>
<feature type="transmembrane region" description="Helical" evidence="1">
    <location>
        <begin position="77"/>
        <end position="100"/>
    </location>
</feature>
<reference evidence="2 3" key="1">
    <citation type="submission" date="2023-10" db="EMBL/GenBank/DDBJ databases">
        <title>Bacteria for the degradation of biodegradable plastic PBAT(Polybutylene adipate terephthalate).</title>
        <authorList>
            <person name="Weon H.-Y."/>
            <person name="Yeon J."/>
        </authorList>
    </citation>
    <scope>NUCLEOTIDE SEQUENCE [LARGE SCALE GENOMIC DNA]</scope>
    <source>
        <strain evidence="2 3">SBD 7-3</strain>
    </source>
</reference>
<evidence type="ECO:0000313" key="2">
    <source>
        <dbReference type="EMBL" id="WOB10151.1"/>
    </source>
</evidence>
<organism evidence="2 3">
    <name type="scientific">Piscinibacter gummiphilus</name>
    <dbReference type="NCBI Taxonomy" id="946333"/>
    <lineage>
        <taxon>Bacteria</taxon>
        <taxon>Pseudomonadati</taxon>
        <taxon>Pseudomonadota</taxon>
        <taxon>Betaproteobacteria</taxon>
        <taxon>Burkholderiales</taxon>
        <taxon>Sphaerotilaceae</taxon>
        <taxon>Piscinibacter</taxon>
    </lineage>
</organism>
<evidence type="ECO:0000313" key="3">
    <source>
        <dbReference type="Proteomes" id="UP001303946"/>
    </source>
</evidence>
<gene>
    <name evidence="2" type="ORF">RXV79_08800</name>
</gene>
<feature type="transmembrane region" description="Helical" evidence="1">
    <location>
        <begin position="45"/>
        <end position="65"/>
    </location>
</feature>